<evidence type="ECO:0000313" key="2">
    <source>
        <dbReference type="Proteomes" id="UP001642464"/>
    </source>
</evidence>
<dbReference type="SUPFAM" id="SSF46565">
    <property type="entry name" value="Chaperone J-domain"/>
    <property type="match status" value="1"/>
</dbReference>
<name>A0ABP0JF69_9DINO</name>
<gene>
    <name evidence="1" type="ORF">SCF082_LOCUS11761</name>
</gene>
<dbReference type="InterPro" id="IPR036869">
    <property type="entry name" value="J_dom_sf"/>
</dbReference>
<accession>A0ABP0JF69</accession>
<dbReference type="Proteomes" id="UP001642464">
    <property type="component" value="Unassembled WGS sequence"/>
</dbReference>
<dbReference type="Gene3D" id="1.10.287.110">
    <property type="entry name" value="DnaJ domain"/>
    <property type="match status" value="1"/>
</dbReference>
<comment type="caution">
    <text evidence="1">The sequence shown here is derived from an EMBL/GenBank/DDBJ whole genome shotgun (WGS) entry which is preliminary data.</text>
</comment>
<protein>
    <submittedName>
        <fullName evidence="1">Uncharacterized protein</fullName>
    </submittedName>
</protein>
<sequence length="339" mass="37306">MASLRRKLQGSTTCQPWDRLGHHVLWPGAHGCLAFHLVMLGWLLFPALSLEDATSTSDDASESSQGATGEGDRQSGEHPPVALRLFSPIRSTSQEALKAEVIAAEAALAMRAEVDGLPVVYDSPAVSISLRKVDPQTLIQSGAHVEAPDGASIQIPADPRVKGRHGGPVTITVTSYHAGDSINKDMPRIKYGAEGIQFQPQESDHRSEQNASSSESRNETVNKTDRVDFFMTRTSVNWRGTIDVKVPGLAANVPAHDRPWTPFGEDERYAEDKASVRTELERLASLERSGERLRGYRKLAMQWHPDKHPPEERAKATEVFEYLQELRLALGLSTRSDES</sequence>
<evidence type="ECO:0000313" key="1">
    <source>
        <dbReference type="EMBL" id="CAK9013048.1"/>
    </source>
</evidence>
<dbReference type="EMBL" id="CAXAMM010007014">
    <property type="protein sequence ID" value="CAK9013048.1"/>
    <property type="molecule type" value="Genomic_DNA"/>
</dbReference>
<keyword evidence="2" id="KW-1185">Reference proteome</keyword>
<dbReference type="InterPro" id="IPR001623">
    <property type="entry name" value="DnaJ_domain"/>
</dbReference>
<proteinExistence type="predicted"/>
<reference evidence="1 2" key="1">
    <citation type="submission" date="2024-02" db="EMBL/GenBank/DDBJ databases">
        <authorList>
            <person name="Chen Y."/>
            <person name="Shah S."/>
            <person name="Dougan E. K."/>
            <person name="Thang M."/>
            <person name="Chan C."/>
        </authorList>
    </citation>
    <scope>NUCLEOTIDE SEQUENCE [LARGE SCALE GENOMIC DNA]</scope>
</reference>
<dbReference type="CDD" id="cd06257">
    <property type="entry name" value="DnaJ"/>
    <property type="match status" value="1"/>
</dbReference>
<organism evidence="1 2">
    <name type="scientific">Durusdinium trenchii</name>
    <dbReference type="NCBI Taxonomy" id="1381693"/>
    <lineage>
        <taxon>Eukaryota</taxon>
        <taxon>Sar</taxon>
        <taxon>Alveolata</taxon>
        <taxon>Dinophyceae</taxon>
        <taxon>Suessiales</taxon>
        <taxon>Symbiodiniaceae</taxon>
        <taxon>Durusdinium</taxon>
    </lineage>
</organism>